<accession>A0A3P1AMJ1</accession>
<comment type="caution">
    <text evidence="1">The sequence shown here is derived from an EMBL/GenBank/DDBJ whole genome shotgun (WGS) entry which is preliminary data.</text>
</comment>
<gene>
    <name evidence="1" type="ORF">EG242_13935</name>
</gene>
<name>A0A3P1AMJ1_9FLAO</name>
<sequence>MNIINYKKIFQDAIELKYPEKRELYSLILEKEITDCYDVLRLNKLIFGTESTVNKHKSYDVTAVMKVLKYQEENKLTNIETAKIFNLSRNTVSAWKKRVSLTPNT</sequence>
<dbReference type="SUPFAM" id="SSF48295">
    <property type="entry name" value="TrpR-like"/>
    <property type="match status" value="1"/>
</dbReference>
<evidence type="ECO:0000313" key="1">
    <source>
        <dbReference type="EMBL" id="RRA89890.1"/>
    </source>
</evidence>
<dbReference type="EMBL" id="RQTJ01000047">
    <property type="protein sequence ID" value="RRA89890.1"/>
    <property type="molecule type" value="Genomic_DNA"/>
</dbReference>
<keyword evidence="2" id="KW-1185">Reference proteome</keyword>
<organism evidence="1 2">
    <name type="scientific">Paenimyroides viscosum</name>
    <dbReference type="NCBI Taxonomy" id="2488729"/>
    <lineage>
        <taxon>Bacteria</taxon>
        <taxon>Pseudomonadati</taxon>
        <taxon>Bacteroidota</taxon>
        <taxon>Flavobacteriia</taxon>
        <taxon>Flavobacteriales</taxon>
        <taxon>Flavobacteriaceae</taxon>
        <taxon>Paenimyroides</taxon>
    </lineage>
</organism>
<protein>
    <submittedName>
        <fullName evidence="1">Helix-turn-helix domain-containing protein</fullName>
    </submittedName>
</protein>
<proteinExistence type="predicted"/>
<dbReference type="Proteomes" id="UP000268372">
    <property type="component" value="Unassembled WGS sequence"/>
</dbReference>
<reference evidence="1 2" key="1">
    <citation type="submission" date="2018-11" db="EMBL/GenBank/DDBJ databases">
        <title>Flavobacterium sp. nov., YIM 102796 draft genome.</title>
        <authorList>
            <person name="Li G."/>
            <person name="Jiang Y."/>
        </authorList>
    </citation>
    <scope>NUCLEOTIDE SEQUENCE [LARGE SCALE GENOMIC DNA]</scope>
    <source>
        <strain evidence="1 2">YIM 102796</strain>
    </source>
</reference>
<evidence type="ECO:0000313" key="2">
    <source>
        <dbReference type="Proteomes" id="UP000268372"/>
    </source>
</evidence>
<dbReference type="AlphaFoldDB" id="A0A3P1AMJ1"/>
<dbReference type="GO" id="GO:0043565">
    <property type="term" value="F:sequence-specific DNA binding"/>
    <property type="evidence" value="ECO:0007669"/>
    <property type="project" value="InterPro"/>
</dbReference>
<dbReference type="RefSeq" id="WP_124900471.1">
    <property type="nucleotide sequence ID" value="NZ_RQTJ01000047.1"/>
</dbReference>
<dbReference type="InterPro" id="IPR010921">
    <property type="entry name" value="Trp_repressor/repl_initiator"/>
</dbReference>
<dbReference type="OrthoDB" id="1260127at2"/>